<dbReference type="Proteomes" id="UP000786183">
    <property type="component" value="Unassembled WGS sequence"/>
</dbReference>
<organism evidence="1 2">
    <name type="scientific">Campylobacter canadensis</name>
    <dbReference type="NCBI Taxonomy" id="449520"/>
    <lineage>
        <taxon>Bacteria</taxon>
        <taxon>Pseudomonadati</taxon>
        <taxon>Campylobacterota</taxon>
        <taxon>Epsilonproteobacteria</taxon>
        <taxon>Campylobacterales</taxon>
        <taxon>Campylobacteraceae</taxon>
        <taxon>Campylobacter</taxon>
    </lineage>
</organism>
<proteinExistence type="predicted"/>
<comment type="caution">
    <text evidence="1">The sequence shown here is derived from an EMBL/GenBank/DDBJ whole genome shotgun (WGS) entry which is preliminary data.</text>
</comment>
<reference evidence="1 2" key="1">
    <citation type="submission" date="2020-07" db="EMBL/GenBank/DDBJ databases">
        <title>Transfer of Campylobacter canadensis to the novel genus Avispirillum gen. nov., that also includes two novel species recovered from migratory waterfowl: Avispirillum anseris sp. nov. and Avispirillum brantae sp. nov.</title>
        <authorList>
            <person name="Miller W.G."/>
            <person name="Chapman M.H."/>
            <person name="Yee E."/>
            <person name="Inglis G.D."/>
        </authorList>
    </citation>
    <scope>NUCLEOTIDE SEQUENCE [LARGE SCALE GENOMIC DNA]</scope>
    <source>
        <strain evidence="1 2">L283</strain>
    </source>
</reference>
<keyword evidence="2" id="KW-1185">Reference proteome</keyword>
<protein>
    <submittedName>
        <fullName evidence="1">Uncharacterized protein</fullName>
    </submittedName>
</protein>
<evidence type="ECO:0000313" key="1">
    <source>
        <dbReference type="EMBL" id="MBZ7987172.1"/>
    </source>
</evidence>
<dbReference type="EMBL" id="JACGBB010000005">
    <property type="protein sequence ID" value="MBZ7987172.1"/>
    <property type="molecule type" value="Genomic_DNA"/>
</dbReference>
<sequence length="155" mass="18758">MVNDELLEFIESERQNTCSTKSQFIKNFIFQKNDYFTKDENIKKVFQIAMSNGISIRSLIRTKLGFDNKVVEFEYFKEKDKKHCITFYISDEEQIKINELTQAISTSTPKYIYFKIYLYRETYKLFTFEEQMQINQDLKKYDLSLEDYLIAKINF</sequence>
<dbReference type="RefSeq" id="WP_172229795.1">
    <property type="nucleotide sequence ID" value="NZ_CP035946.1"/>
</dbReference>
<name>A0ABS7WS64_9BACT</name>
<evidence type="ECO:0000313" key="2">
    <source>
        <dbReference type="Proteomes" id="UP000786183"/>
    </source>
</evidence>
<gene>
    <name evidence="1" type="ORF">AVCANL283_03475</name>
</gene>
<accession>A0ABS7WS64</accession>